<dbReference type="SUPFAM" id="SSF51182">
    <property type="entry name" value="RmlC-like cupins"/>
    <property type="match status" value="1"/>
</dbReference>
<gene>
    <name evidence="2" type="ORF">C6T65_00060</name>
</gene>
<dbReference type="InterPro" id="IPR011051">
    <property type="entry name" value="RmlC_Cupin_sf"/>
</dbReference>
<reference evidence="2 3" key="1">
    <citation type="submission" date="2018-03" db="EMBL/GenBank/DDBJ databases">
        <authorList>
            <person name="Nguyen K."/>
            <person name="Fouts D."/>
            <person name="Sutton G."/>
        </authorList>
    </citation>
    <scope>NUCLEOTIDE SEQUENCE [LARGE SCALE GENOMIC DNA]</scope>
    <source>
        <strain evidence="2 3">AU3578</strain>
    </source>
</reference>
<name>A0AA44Y5C2_BURVI</name>
<dbReference type="Proteomes" id="UP000237632">
    <property type="component" value="Unassembled WGS sequence"/>
</dbReference>
<dbReference type="EMBL" id="PVHK01000002">
    <property type="protein sequence ID" value="PRH44334.1"/>
    <property type="molecule type" value="Genomic_DNA"/>
</dbReference>
<proteinExistence type="predicted"/>
<comment type="caution">
    <text evidence="2">The sequence shown here is derived from an EMBL/GenBank/DDBJ whole genome shotgun (WGS) entry which is preliminary data.</text>
</comment>
<sequence length="177" mass="19937">MWVRSGAYLDGTFPPHPKETDTIHSGDRRMTVSNFDASAIAWQPFGEFPHFTFFIMNVDMEQRIADVIFRFDAGRQIVSHRHTSLNHTFVVQGEHRIYEHDGSLREARPAGIYTITPAAETPHREGGGDEDAIVLFSMRPQPGELLYEILSDDGTPIAEISLELLHGMFEAQQAARA</sequence>
<evidence type="ECO:0000313" key="3">
    <source>
        <dbReference type="Proteomes" id="UP000237632"/>
    </source>
</evidence>
<accession>A0AA44Y5C2</accession>
<dbReference type="InterPro" id="IPR025979">
    <property type="entry name" value="ChrR-like_cupin_dom"/>
</dbReference>
<evidence type="ECO:0000313" key="2">
    <source>
        <dbReference type="EMBL" id="PRH44334.1"/>
    </source>
</evidence>
<dbReference type="AlphaFoldDB" id="A0AA44Y5C2"/>
<dbReference type="InterPro" id="IPR014710">
    <property type="entry name" value="RmlC-like_jellyroll"/>
</dbReference>
<protein>
    <submittedName>
        <fullName evidence="2">Regulator</fullName>
    </submittedName>
</protein>
<dbReference type="Gene3D" id="2.60.120.10">
    <property type="entry name" value="Jelly Rolls"/>
    <property type="match status" value="1"/>
</dbReference>
<evidence type="ECO:0000259" key="1">
    <source>
        <dbReference type="Pfam" id="PF12973"/>
    </source>
</evidence>
<organism evidence="2 3">
    <name type="scientific">Burkholderia vietnamiensis</name>
    <dbReference type="NCBI Taxonomy" id="60552"/>
    <lineage>
        <taxon>Bacteria</taxon>
        <taxon>Pseudomonadati</taxon>
        <taxon>Pseudomonadota</taxon>
        <taxon>Betaproteobacteria</taxon>
        <taxon>Burkholderiales</taxon>
        <taxon>Burkholderiaceae</taxon>
        <taxon>Burkholderia</taxon>
        <taxon>Burkholderia cepacia complex</taxon>
    </lineage>
</organism>
<dbReference type="Pfam" id="PF12973">
    <property type="entry name" value="Cupin_7"/>
    <property type="match status" value="1"/>
</dbReference>
<feature type="domain" description="ChrR-like cupin" evidence="1">
    <location>
        <begin position="36"/>
        <end position="136"/>
    </location>
</feature>